<evidence type="ECO:0000313" key="3">
    <source>
        <dbReference type="Proteomes" id="UP000521017"/>
    </source>
</evidence>
<sequence length="219" mass="25705">MILTAQQNQKIKDYIFDATKYKETYHEVYDHILNALTDLDEVYSIELVTKIVNDDLGGLKEIKKQEELYQKQVNKRYTGLFRLEIVNTFKWPGILNNLTILALCICFYYTGKSAPFNMQPMTVATFACFMMVSIYIFTKIMMNKTKNRKYSIMDNSLRNLAFTGFFIGNFALLFFTIGNLIDLNRDTMLIAMLLLYFFSSVYIRAFIKFYNQQIKILIA</sequence>
<feature type="transmembrane region" description="Helical" evidence="1">
    <location>
        <begin position="159"/>
        <end position="181"/>
    </location>
</feature>
<name>A0A7X0J7N2_9SPHI</name>
<dbReference type="RefSeq" id="WP_184628836.1">
    <property type="nucleotide sequence ID" value="NZ_JACHCC010000014.1"/>
</dbReference>
<accession>A0A7X0J7N2</accession>
<keyword evidence="1" id="KW-0812">Transmembrane</keyword>
<dbReference type="AlphaFoldDB" id="A0A7X0J7N2"/>
<feature type="transmembrane region" description="Helical" evidence="1">
    <location>
        <begin position="187"/>
        <end position="207"/>
    </location>
</feature>
<evidence type="ECO:0000313" key="2">
    <source>
        <dbReference type="EMBL" id="MBB6502588.1"/>
    </source>
</evidence>
<keyword evidence="1" id="KW-1133">Transmembrane helix</keyword>
<gene>
    <name evidence="2" type="ORF">HDF25_004771</name>
</gene>
<organism evidence="2 3">
    <name type="scientific">Pedobacter cryoconitis</name>
    <dbReference type="NCBI Taxonomy" id="188932"/>
    <lineage>
        <taxon>Bacteria</taxon>
        <taxon>Pseudomonadati</taxon>
        <taxon>Bacteroidota</taxon>
        <taxon>Sphingobacteriia</taxon>
        <taxon>Sphingobacteriales</taxon>
        <taxon>Sphingobacteriaceae</taxon>
        <taxon>Pedobacter</taxon>
    </lineage>
</organism>
<protein>
    <submittedName>
        <fullName evidence="2">Uncharacterized protein</fullName>
    </submittedName>
</protein>
<dbReference type="EMBL" id="JACHCC010000014">
    <property type="protein sequence ID" value="MBB6502588.1"/>
    <property type="molecule type" value="Genomic_DNA"/>
</dbReference>
<dbReference type="Proteomes" id="UP000521017">
    <property type="component" value="Unassembled WGS sequence"/>
</dbReference>
<feature type="transmembrane region" description="Helical" evidence="1">
    <location>
        <begin position="116"/>
        <end position="138"/>
    </location>
</feature>
<reference evidence="2 3" key="1">
    <citation type="submission" date="2020-08" db="EMBL/GenBank/DDBJ databases">
        <title>Genomic Encyclopedia of Type Strains, Phase IV (KMG-V): Genome sequencing to study the core and pangenomes of soil and plant-associated prokaryotes.</title>
        <authorList>
            <person name="Whitman W."/>
        </authorList>
    </citation>
    <scope>NUCLEOTIDE SEQUENCE [LARGE SCALE GENOMIC DNA]</scope>
    <source>
        <strain evidence="2 3">M2T3</strain>
    </source>
</reference>
<proteinExistence type="predicted"/>
<feature type="transmembrane region" description="Helical" evidence="1">
    <location>
        <begin position="91"/>
        <end position="110"/>
    </location>
</feature>
<evidence type="ECO:0000256" key="1">
    <source>
        <dbReference type="SAM" id="Phobius"/>
    </source>
</evidence>
<comment type="caution">
    <text evidence="2">The sequence shown here is derived from an EMBL/GenBank/DDBJ whole genome shotgun (WGS) entry which is preliminary data.</text>
</comment>
<keyword evidence="1" id="KW-0472">Membrane</keyword>